<dbReference type="Proteomes" id="UP001319874">
    <property type="component" value="Plasmid pPT365"/>
</dbReference>
<evidence type="ECO:0000256" key="2">
    <source>
        <dbReference type="ARBA" id="ARBA00010944"/>
    </source>
</evidence>
<sequence>MKIALTGVRGQLGWELARSLAPLGDLLLWDRVMADLTKPATLDALIDHHKPDLIVNAAAYTAVDKAEDDAVTARLVNAESVDVLARAARRHGAMLVHYSTDYVFDGAASTPYREDAPTAPLNVYGQTKRAGELAVAASGCDHLIFRTSWVYATRGANFMLTMLRLAAKPDALKVVDDQTGAPTPARVLANVGAHALAQAMRERADGRFESGLFHLTTEGATSWHGYASAMIEYVRNVAPAGRVRVARIEPVPSSAWPTRAARPRNSALDNGKFDQRFALVRPHWWNALAQLLDERLEYEA</sequence>
<keyword evidence="6" id="KW-0521">NADP</keyword>
<feature type="domain" description="RmlD-like substrate binding" evidence="7">
    <location>
        <begin position="1"/>
        <end position="294"/>
    </location>
</feature>
<comment type="catalytic activity">
    <reaction evidence="5 6">
        <text>dTDP-beta-L-rhamnose + NADP(+) = dTDP-4-dehydro-beta-L-rhamnose + NADPH + H(+)</text>
        <dbReference type="Rhea" id="RHEA:21796"/>
        <dbReference type="ChEBI" id="CHEBI:15378"/>
        <dbReference type="ChEBI" id="CHEBI:57510"/>
        <dbReference type="ChEBI" id="CHEBI:57783"/>
        <dbReference type="ChEBI" id="CHEBI:58349"/>
        <dbReference type="ChEBI" id="CHEBI:62830"/>
        <dbReference type="EC" id="1.1.1.133"/>
    </reaction>
</comment>
<comment type="cofactor">
    <cofactor evidence="6">
        <name>Mg(2+)</name>
        <dbReference type="ChEBI" id="CHEBI:18420"/>
    </cofactor>
    <text evidence="6">Binds 1 Mg(2+) ion per monomer.</text>
</comment>
<dbReference type="InterPro" id="IPR029903">
    <property type="entry name" value="RmlD-like-bd"/>
</dbReference>
<dbReference type="InterPro" id="IPR036291">
    <property type="entry name" value="NAD(P)-bd_dom_sf"/>
</dbReference>
<evidence type="ECO:0000256" key="3">
    <source>
        <dbReference type="ARBA" id="ARBA00012929"/>
    </source>
</evidence>
<keyword evidence="6" id="KW-0560">Oxidoreductase</keyword>
<dbReference type="Pfam" id="PF04321">
    <property type="entry name" value="RmlD_sub_bind"/>
    <property type="match status" value="1"/>
</dbReference>
<keyword evidence="9" id="KW-1185">Reference proteome</keyword>
<geneLocation type="plasmid" evidence="8 9">
    <name>pPT365</name>
</geneLocation>
<accession>A0ABN6JXJ6</accession>
<dbReference type="NCBIfam" id="TIGR01214">
    <property type="entry name" value="rmlD"/>
    <property type="match status" value="1"/>
</dbReference>
<evidence type="ECO:0000256" key="4">
    <source>
        <dbReference type="ARBA" id="ARBA00017099"/>
    </source>
</evidence>
<dbReference type="Gene3D" id="3.40.50.720">
    <property type="entry name" value="NAD(P)-binding Rossmann-like Domain"/>
    <property type="match status" value="1"/>
</dbReference>
<gene>
    <name evidence="8" type="primary">rfbD_3</name>
    <name evidence="8" type="ORF">PTKU64_90190</name>
</gene>
<dbReference type="InterPro" id="IPR005913">
    <property type="entry name" value="dTDP_dehydrorham_reduct"/>
</dbReference>
<evidence type="ECO:0000313" key="8">
    <source>
        <dbReference type="EMBL" id="BCZ85344.1"/>
    </source>
</evidence>
<dbReference type="SUPFAM" id="SSF51735">
    <property type="entry name" value="NAD(P)-binding Rossmann-fold domains"/>
    <property type="match status" value="1"/>
</dbReference>
<dbReference type="EC" id="1.1.1.133" evidence="3 6"/>
<reference evidence="8 9" key="1">
    <citation type="journal article" date="2022" name="Front. Microbiol.">
        <title>Identification and characterization of a novel class of self-sufficient cytochrome P450 hydroxylase involved in cyclohexanecarboxylate degradation in Paraburkholderia terrae strain KU-64.</title>
        <authorList>
            <person name="Yamamoto T."/>
            <person name="Hasegawa Y."/>
            <person name="Iwaki H."/>
        </authorList>
    </citation>
    <scope>NUCLEOTIDE SEQUENCE [LARGE SCALE GENOMIC DNA]</scope>
    <source>
        <strain evidence="8 9">KU-64</strain>
    </source>
</reference>
<evidence type="ECO:0000259" key="7">
    <source>
        <dbReference type="Pfam" id="PF04321"/>
    </source>
</evidence>
<evidence type="ECO:0000256" key="6">
    <source>
        <dbReference type="RuleBase" id="RU364082"/>
    </source>
</evidence>
<comment type="pathway">
    <text evidence="1 6">Carbohydrate biosynthesis; dTDP-L-rhamnose biosynthesis.</text>
</comment>
<protein>
    <recommendedName>
        <fullName evidence="4 6">dTDP-4-dehydrorhamnose reductase</fullName>
        <ecNumber evidence="3 6">1.1.1.133</ecNumber>
    </recommendedName>
</protein>
<keyword evidence="8" id="KW-0614">Plasmid</keyword>
<dbReference type="Gene3D" id="3.90.25.10">
    <property type="entry name" value="UDP-galactose 4-epimerase, domain 1"/>
    <property type="match status" value="1"/>
</dbReference>
<dbReference type="PANTHER" id="PTHR10491:SF4">
    <property type="entry name" value="METHIONINE ADENOSYLTRANSFERASE 2 SUBUNIT BETA"/>
    <property type="match status" value="1"/>
</dbReference>
<organism evidence="8 9">
    <name type="scientific">Paraburkholderia terrae</name>
    <dbReference type="NCBI Taxonomy" id="311230"/>
    <lineage>
        <taxon>Bacteria</taxon>
        <taxon>Pseudomonadati</taxon>
        <taxon>Pseudomonadota</taxon>
        <taxon>Betaproteobacteria</taxon>
        <taxon>Burkholderiales</taxon>
        <taxon>Burkholderiaceae</taxon>
        <taxon>Paraburkholderia</taxon>
    </lineage>
</organism>
<evidence type="ECO:0000313" key="9">
    <source>
        <dbReference type="Proteomes" id="UP001319874"/>
    </source>
</evidence>
<evidence type="ECO:0000256" key="5">
    <source>
        <dbReference type="ARBA" id="ARBA00048200"/>
    </source>
</evidence>
<name>A0ABN6JXJ6_9BURK</name>
<comment type="function">
    <text evidence="6">Catalyzes the reduction of dTDP-6-deoxy-L-lyxo-4-hexulose to yield dTDP-L-rhamnose.</text>
</comment>
<dbReference type="CDD" id="cd05254">
    <property type="entry name" value="dTDP_HR_like_SDR_e"/>
    <property type="match status" value="1"/>
</dbReference>
<dbReference type="RefSeq" id="WP_229518047.1">
    <property type="nucleotide sequence ID" value="NZ_AP024959.1"/>
</dbReference>
<dbReference type="EMBL" id="AP024959">
    <property type="protein sequence ID" value="BCZ85344.1"/>
    <property type="molecule type" value="Genomic_DNA"/>
</dbReference>
<dbReference type="PANTHER" id="PTHR10491">
    <property type="entry name" value="DTDP-4-DEHYDRORHAMNOSE REDUCTASE"/>
    <property type="match status" value="1"/>
</dbReference>
<evidence type="ECO:0000256" key="1">
    <source>
        <dbReference type="ARBA" id="ARBA00004781"/>
    </source>
</evidence>
<proteinExistence type="inferred from homology"/>
<comment type="similarity">
    <text evidence="2 6">Belongs to the dTDP-4-dehydrorhamnose reductase family.</text>
</comment>